<sequence>MSLSSVARVEDINLEILEDAKIQLSEQEIKDYTDKSLEWVHGMIKHELSGEESGWKLTSKKDNGQSCYLKYEDDNPICLVKGTTEFEGKLEDMRDAMMGACTSELLREEMKKLDPMFNGGALLHIHQENDDLQISLMYNNFSLAPGDLIWDRDMLFIQHIRMMDDESRNQRVVVAACGSVARPELPELPHLKRVRGDIRNTGYIFRELGEGRIGLSYIVQVDPKGALPKSLVNLSAESQADNAHRMRVRVHDSLKACKAMGVAPMTCENVRVGTKKVWKLRINPYEAAGRFLPEPPKDGDANRVQNLGIVPWEAENYRIDINFLATGPNFRFRIEGLHLEDLKGLSSAQVAAPGQFLHTKGRGAKAGKPYRVSLVVRRSQRLILTWANDSYLRSSIFFYKIEVVSSHEGFREDSTTEDPFWLVHDVVEHDDESDTFSDYSSSAHSSAQSSKFILAQNFRTTTVEKGKLAVMRLLGKSADLDASAMVERVETERLAVHFSSRRMNRRAALVVAAVLALGATGLVGADLALFLAANLALALAGLVAAVRVAVGTLPYDRAVRHLRPPLPGGPNTTPPTPPPPPRG</sequence>
<evidence type="ECO:0000256" key="2">
    <source>
        <dbReference type="SAM" id="Phobius"/>
    </source>
</evidence>
<feature type="transmembrane region" description="Helical" evidence="2">
    <location>
        <begin position="531"/>
        <end position="550"/>
    </location>
</feature>
<dbReference type="InterPro" id="IPR002913">
    <property type="entry name" value="START_lipid-bd_dom"/>
</dbReference>
<dbReference type="InterPro" id="IPR023393">
    <property type="entry name" value="START-like_dom_sf"/>
</dbReference>
<dbReference type="GO" id="GO:0005737">
    <property type="term" value="C:cytoplasm"/>
    <property type="evidence" value="ECO:0007669"/>
    <property type="project" value="UniProtKB-ARBA"/>
</dbReference>
<evidence type="ECO:0000256" key="1">
    <source>
        <dbReference type="SAM" id="MobiDB-lite"/>
    </source>
</evidence>
<evidence type="ECO:0000313" key="4">
    <source>
        <dbReference type="EMBL" id="CAE0637709.1"/>
    </source>
</evidence>
<keyword evidence="2" id="KW-1133">Transmembrane helix</keyword>
<dbReference type="SUPFAM" id="SSF55961">
    <property type="entry name" value="Bet v1-like"/>
    <property type="match status" value="1"/>
</dbReference>
<feature type="compositionally biased region" description="Pro residues" evidence="1">
    <location>
        <begin position="564"/>
        <end position="583"/>
    </location>
</feature>
<dbReference type="EMBL" id="HBIU01035846">
    <property type="protein sequence ID" value="CAE0637709.1"/>
    <property type="molecule type" value="Transcribed_RNA"/>
</dbReference>
<keyword evidence="2" id="KW-0812">Transmembrane</keyword>
<dbReference type="GO" id="GO:0008289">
    <property type="term" value="F:lipid binding"/>
    <property type="evidence" value="ECO:0007669"/>
    <property type="project" value="InterPro"/>
</dbReference>
<accession>A0A7S4DA45</accession>
<dbReference type="CDD" id="cd00177">
    <property type="entry name" value="START"/>
    <property type="match status" value="1"/>
</dbReference>
<gene>
    <name evidence="4" type="ORF">HAKA00212_LOCUS16486</name>
</gene>
<dbReference type="Gene3D" id="3.30.530.20">
    <property type="match status" value="1"/>
</dbReference>
<feature type="transmembrane region" description="Helical" evidence="2">
    <location>
        <begin position="507"/>
        <end position="525"/>
    </location>
</feature>
<reference evidence="4" key="1">
    <citation type="submission" date="2021-01" db="EMBL/GenBank/DDBJ databases">
        <authorList>
            <person name="Corre E."/>
            <person name="Pelletier E."/>
            <person name="Niang G."/>
            <person name="Scheremetjew M."/>
            <person name="Finn R."/>
            <person name="Kale V."/>
            <person name="Holt S."/>
            <person name="Cochrane G."/>
            <person name="Meng A."/>
            <person name="Brown T."/>
            <person name="Cohen L."/>
        </authorList>
    </citation>
    <scope>NUCLEOTIDE SEQUENCE</scope>
    <source>
        <strain evidence="4">CCMP3107</strain>
    </source>
</reference>
<evidence type="ECO:0000259" key="3">
    <source>
        <dbReference type="PROSITE" id="PS50848"/>
    </source>
</evidence>
<keyword evidence="2" id="KW-0472">Membrane</keyword>
<protein>
    <recommendedName>
        <fullName evidence="3">START domain-containing protein</fullName>
    </recommendedName>
</protein>
<organism evidence="4">
    <name type="scientific">Heterosigma akashiwo</name>
    <name type="common">Chromophytic alga</name>
    <name type="synonym">Heterosigma carterae</name>
    <dbReference type="NCBI Taxonomy" id="2829"/>
    <lineage>
        <taxon>Eukaryota</taxon>
        <taxon>Sar</taxon>
        <taxon>Stramenopiles</taxon>
        <taxon>Ochrophyta</taxon>
        <taxon>Raphidophyceae</taxon>
        <taxon>Chattonellales</taxon>
        <taxon>Chattonellaceae</taxon>
        <taxon>Heterosigma</taxon>
    </lineage>
</organism>
<proteinExistence type="predicted"/>
<feature type="domain" description="START" evidence="3">
    <location>
        <begin position="148"/>
        <end position="233"/>
    </location>
</feature>
<dbReference type="PANTHER" id="PTHR19308:SF14">
    <property type="entry name" value="START DOMAIN-CONTAINING PROTEIN"/>
    <property type="match status" value="1"/>
</dbReference>
<dbReference type="InterPro" id="IPR051213">
    <property type="entry name" value="START_lipid_transfer"/>
</dbReference>
<dbReference type="PANTHER" id="PTHR19308">
    <property type="entry name" value="PHOSPHATIDYLCHOLINE TRANSFER PROTEIN"/>
    <property type="match status" value="1"/>
</dbReference>
<dbReference type="Pfam" id="PF01852">
    <property type="entry name" value="START"/>
    <property type="match status" value="1"/>
</dbReference>
<name>A0A7S4DA45_HETAK</name>
<dbReference type="PROSITE" id="PS50848">
    <property type="entry name" value="START"/>
    <property type="match status" value="1"/>
</dbReference>
<feature type="region of interest" description="Disordered" evidence="1">
    <location>
        <begin position="561"/>
        <end position="583"/>
    </location>
</feature>
<dbReference type="AlphaFoldDB" id="A0A7S4DA45"/>